<dbReference type="CDD" id="cd00209">
    <property type="entry name" value="DHFR"/>
    <property type="match status" value="1"/>
</dbReference>
<dbReference type="PANTHER" id="PTHR48069:SF3">
    <property type="entry name" value="DIHYDROFOLATE REDUCTASE"/>
    <property type="match status" value="1"/>
</dbReference>
<dbReference type="PRINTS" id="PR00070">
    <property type="entry name" value="DHFR"/>
</dbReference>
<evidence type="ECO:0000256" key="7">
    <source>
        <dbReference type="PIRNR" id="PIRNR000194"/>
    </source>
</evidence>
<dbReference type="PIRSF" id="PIRSF000194">
    <property type="entry name" value="DHFR"/>
    <property type="match status" value="1"/>
</dbReference>
<dbReference type="PROSITE" id="PS51330">
    <property type="entry name" value="DHFR_2"/>
    <property type="match status" value="1"/>
</dbReference>
<comment type="similarity">
    <text evidence="2 7 8">Belongs to the dihydrofolate reductase family.</text>
</comment>
<organism evidence="10 11">
    <name type="scientific">Lentilactobacillus diolivorans DSM 14421</name>
    <dbReference type="NCBI Taxonomy" id="1423739"/>
    <lineage>
        <taxon>Bacteria</taxon>
        <taxon>Bacillati</taxon>
        <taxon>Bacillota</taxon>
        <taxon>Bacilli</taxon>
        <taxon>Lactobacillales</taxon>
        <taxon>Lactobacillaceae</taxon>
        <taxon>Lentilactobacillus</taxon>
    </lineage>
</organism>
<evidence type="ECO:0000256" key="3">
    <source>
        <dbReference type="ARBA" id="ARBA00012856"/>
    </source>
</evidence>
<dbReference type="PATRIC" id="fig|1423739.3.peg.1297"/>
<dbReference type="GO" id="GO:0046452">
    <property type="term" value="P:dihydrofolate metabolic process"/>
    <property type="evidence" value="ECO:0007669"/>
    <property type="project" value="TreeGrafter"/>
</dbReference>
<dbReference type="GO" id="GO:0006730">
    <property type="term" value="P:one-carbon metabolic process"/>
    <property type="evidence" value="ECO:0007669"/>
    <property type="project" value="UniProtKB-KW"/>
</dbReference>
<dbReference type="InterPro" id="IPR012259">
    <property type="entry name" value="DHFR"/>
</dbReference>
<dbReference type="GO" id="GO:0046654">
    <property type="term" value="P:tetrahydrofolate biosynthetic process"/>
    <property type="evidence" value="ECO:0007669"/>
    <property type="project" value="UniProtKB-UniPathway"/>
</dbReference>
<dbReference type="InterPro" id="IPR017925">
    <property type="entry name" value="DHFR_CS"/>
</dbReference>
<evidence type="ECO:0000313" key="10">
    <source>
        <dbReference type="EMBL" id="KRL64226.1"/>
    </source>
</evidence>
<sequence>MISFIWAEDENGVIGSSGKLPWHLPEDMKYFRQTTMGHAIVSGSRTFRSYNRALPGRENIVLSSKDDFPDGVVVIHSVKELCQLVKQHPDKNYFVTGGANLFSQLRNQVDRLYRTKIHHTFKGDTVMPTIDYRKFSKIQSIIGVVDQKNKYPHTFEVYQKTV</sequence>
<protein>
    <recommendedName>
        <fullName evidence="3 7">Dihydrofolate reductase</fullName>
        <ecNumber evidence="3 7">1.5.1.3</ecNumber>
    </recommendedName>
</protein>
<gene>
    <name evidence="10" type="ORF">FC85_GL001241</name>
</gene>
<dbReference type="Pfam" id="PF00186">
    <property type="entry name" value="DHFR_1"/>
    <property type="match status" value="1"/>
</dbReference>
<reference evidence="10 11" key="1">
    <citation type="journal article" date="2015" name="Genome Announc.">
        <title>Expanding the biotechnology potential of lactobacilli through comparative genomics of 213 strains and associated genera.</title>
        <authorList>
            <person name="Sun Z."/>
            <person name="Harris H.M."/>
            <person name="McCann A."/>
            <person name="Guo C."/>
            <person name="Argimon S."/>
            <person name="Zhang W."/>
            <person name="Yang X."/>
            <person name="Jeffery I.B."/>
            <person name="Cooney J.C."/>
            <person name="Kagawa T.F."/>
            <person name="Liu W."/>
            <person name="Song Y."/>
            <person name="Salvetti E."/>
            <person name="Wrobel A."/>
            <person name="Rasinkangas P."/>
            <person name="Parkhill J."/>
            <person name="Rea M.C."/>
            <person name="O'Sullivan O."/>
            <person name="Ritari J."/>
            <person name="Douillard F.P."/>
            <person name="Paul Ross R."/>
            <person name="Yang R."/>
            <person name="Briner A.E."/>
            <person name="Felis G.E."/>
            <person name="de Vos W.M."/>
            <person name="Barrangou R."/>
            <person name="Klaenhammer T.R."/>
            <person name="Caufield P.W."/>
            <person name="Cui Y."/>
            <person name="Zhang H."/>
            <person name="O'Toole P.W."/>
        </authorList>
    </citation>
    <scope>NUCLEOTIDE SEQUENCE [LARGE SCALE GENOMIC DNA]</scope>
    <source>
        <strain evidence="10 11">DSM 14421</strain>
    </source>
</reference>
<dbReference type="SUPFAM" id="SSF53597">
    <property type="entry name" value="Dihydrofolate reductase-like"/>
    <property type="match status" value="1"/>
</dbReference>
<proteinExistence type="inferred from homology"/>
<dbReference type="EMBL" id="AZEY01000093">
    <property type="protein sequence ID" value="KRL64226.1"/>
    <property type="molecule type" value="Genomic_DNA"/>
</dbReference>
<dbReference type="UniPathway" id="UPA00077">
    <property type="reaction ID" value="UER00158"/>
</dbReference>
<accession>A0A0R1SCI8</accession>
<dbReference type="AlphaFoldDB" id="A0A0R1SCI8"/>
<comment type="pathway">
    <text evidence="1 7">Cofactor biosynthesis; tetrahydrofolate biosynthesis; 5,6,7,8-tetrahydrofolate from 7,8-dihydrofolate: step 1/1.</text>
</comment>
<comment type="function">
    <text evidence="7">Key enzyme in folate metabolism. Catalyzes an essential reaction for de novo glycine and purine synthesis, and for DNA precursor synthesis.</text>
</comment>
<name>A0A0R1SCI8_9LACO</name>
<dbReference type="InterPro" id="IPR001796">
    <property type="entry name" value="DHFR_dom"/>
</dbReference>
<dbReference type="GO" id="GO:0046655">
    <property type="term" value="P:folic acid metabolic process"/>
    <property type="evidence" value="ECO:0007669"/>
    <property type="project" value="TreeGrafter"/>
</dbReference>
<comment type="catalytic activity">
    <reaction evidence="7">
        <text>(6S)-5,6,7,8-tetrahydrofolate + NADP(+) = 7,8-dihydrofolate + NADPH + H(+)</text>
        <dbReference type="Rhea" id="RHEA:15009"/>
        <dbReference type="ChEBI" id="CHEBI:15378"/>
        <dbReference type="ChEBI" id="CHEBI:57451"/>
        <dbReference type="ChEBI" id="CHEBI:57453"/>
        <dbReference type="ChEBI" id="CHEBI:57783"/>
        <dbReference type="ChEBI" id="CHEBI:58349"/>
        <dbReference type="EC" id="1.5.1.3"/>
    </reaction>
</comment>
<dbReference type="GO" id="GO:0050661">
    <property type="term" value="F:NADP binding"/>
    <property type="evidence" value="ECO:0007669"/>
    <property type="project" value="InterPro"/>
</dbReference>
<feature type="domain" description="DHFR" evidence="9">
    <location>
        <begin position="1"/>
        <end position="160"/>
    </location>
</feature>
<dbReference type="InterPro" id="IPR024072">
    <property type="entry name" value="DHFR-like_dom_sf"/>
</dbReference>
<dbReference type="EC" id="1.5.1.3" evidence="3 7"/>
<evidence type="ECO:0000256" key="1">
    <source>
        <dbReference type="ARBA" id="ARBA00004903"/>
    </source>
</evidence>
<dbReference type="PANTHER" id="PTHR48069">
    <property type="entry name" value="DIHYDROFOLATE REDUCTASE"/>
    <property type="match status" value="1"/>
</dbReference>
<evidence type="ECO:0000256" key="2">
    <source>
        <dbReference type="ARBA" id="ARBA00009539"/>
    </source>
</evidence>
<dbReference type="GO" id="GO:0004146">
    <property type="term" value="F:dihydrofolate reductase activity"/>
    <property type="evidence" value="ECO:0007669"/>
    <property type="project" value="UniProtKB-EC"/>
</dbReference>
<evidence type="ECO:0000256" key="5">
    <source>
        <dbReference type="ARBA" id="ARBA00022857"/>
    </source>
</evidence>
<comment type="caution">
    <text evidence="10">The sequence shown here is derived from an EMBL/GenBank/DDBJ whole genome shotgun (WGS) entry which is preliminary data.</text>
</comment>
<keyword evidence="6 7" id="KW-0560">Oxidoreductase</keyword>
<evidence type="ECO:0000313" key="11">
    <source>
        <dbReference type="Proteomes" id="UP000052013"/>
    </source>
</evidence>
<dbReference type="Gene3D" id="3.40.430.10">
    <property type="entry name" value="Dihydrofolate Reductase, subunit A"/>
    <property type="match status" value="1"/>
</dbReference>
<dbReference type="RefSeq" id="WP_057865682.1">
    <property type="nucleotide sequence ID" value="NZ_AZEY01000093.1"/>
</dbReference>
<keyword evidence="5 7" id="KW-0521">NADP</keyword>
<dbReference type="STRING" id="1423739.FC85_GL001241"/>
<dbReference type="Proteomes" id="UP000052013">
    <property type="component" value="Unassembled WGS sequence"/>
</dbReference>
<dbReference type="GO" id="GO:0005829">
    <property type="term" value="C:cytosol"/>
    <property type="evidence" value="ECO:0007669"/>
    <property type="project" value="TreeGrafter"/>
</dbReference>
<evidence type="ECO:0000256" key="6">
    <source>
        <dbReference type="ARBA" id="ARBA00023002"/>
    </source>
</evidence>
<evidence type="ECO:0000256" key="4">
    <source>
        <dbReference type="ARBA" id="ARBA00022563"/>
    </source>
</evidence>
<evidence type="ECO:0000259" key="9">
    <source>
        <dbReference type="PROSITE" id="PS51330"/>
    </source>
</evidence>
<dbReference type="PROSITE" id="PS00075">
    <property type="entry name" value="DHFR_1"/>
    <property type="match status" value="1"/>
</dbReference>
<evidence type="ECO:0000256" key="8">
    <source>
        <dbReference type="RuleBase" id="RU004474"/>
    </source>
</evidence>
<keyword evidence="4 7" id="KW-0554">One-carbon metabolism</keyword>